<dbReference type="InterPro" id="IPR023346">
    <property type="entry name" value="Lysozyme-like_dom_sf"/>
</dbReference>
<dbReference type="AlphaFoldDB" id="A0A0N0IQ22"/>
<evidence type="ECO:0000259" key="2">
    <source>
        <dbReference type="Pfam" id="PF01464"/>
    </source>
</evidence>
<dbReference type="Pfam" id="PF13181">
    <property type="entry name" value="TPR_8"/>
    <property type="match status" value="1"/>
</dbReference>
<dbReference type="Proteomes" id="UP000053099">
    <property type="component" value="Unassembled WGS sequence"/>
</dbReference>
<protein>
    <submittedName>
        <fullName evidence="3">Transglycosylase</fullName>
    </submittedName>
</protein>
<dbReference type="SUPFAM" id="SSF53955">
    <property type="entry name" value="Lysozyme-like"/>
    <property type="match status" value="1"/>
</dbReference>
<dbReference type="InterPro" id="IPR011990">
    <property type="entry name" value="TPR-like_helical_dom_sf"/>
</dbReference>
<comment type="caution">
    <text evidence="3">The sequence shown here is derived from an EMBL/GenBank/DDBJ whole genome shotgun (WGS) entry which is preliminary data.</text>
</comment>
<dbReference type="SUPFAM" id="SSF48452">
    <property type="entry name" value="TPR-like"/>
    <property type="match status" value="1"/>
</dbReference>
<dbReference type="Gene3D" id="1.25.40.10">
    <property type="entry name" value="Tetratricopeptide repeat domain"/>
    <property type="match status" value="1"/>
</dbReference>
<evidence type="ECO:0000256" key="1">
    <source>
        <dbReference type="SAM" id="SignalP"/>
    </source>
</evidence>
<gene>
    <name evidence="3" type="ORF">AN926_09680</name>
</gene>
<dbReference type="PANTHER" id="PTHR37423">
    <property type="entry name" value="SOLUBLE LYTIC MUREIN TRANSGLYCOSYLASE-RELATED"/>
    <property type="match status" value="1"/>
</dbReference>
<keyword evidence="1" id="KW-0732">Signal</keyword>
<feature type="chain" id="PRO_5005851666" evidence="1">
    <location>
        <begin position="20"/>
        <end position="546"/>
    </location>
</feature>
<organism evidence="3 4">
    <name type="scientific">Thermus scotoductus</name>
    <dbReference type="NCBI Taxonomy" id="37636"/>
    <lineage>
        <taxon>Bacteria</taxon>
        <taxon>Thermotogati</taxon>
        <taxon>Deinococcota</taxon>
        <taxon>Deinococci</taxon>
        <taxon>Thermales</taxon>
        <taxon>Thermaceae</taxon>
        <taxon>Thermus</taxon>
    </lineage>
</organism>
<feature type="signal peptide" evidence="1">
    <location>
        <begin position="1"/>
        <end position="19"/>
    </location>
</feature>
<dbReference type="Pfam" id="PF01464">
    <property type="entry name" value="SLT"/>
    <property type="match status" value="1"/>
</dbReference>
<accession>A0A0N0IQ22</accession>
<dbReference type="PANTHER" id="PTHR37423:SF2">
    <property type="entry name" value="MEMBRANE-BOUND LYTIC MUREIN TRANSGLYCOSYLASE C"/>
    <property type="match status" value="1"/>
</dbReference>
<dbReference type="InterPro" id="IPR019734">
    <property type="entry name" value="TPR_rpt"/>
</dbReference>
<evidence type="ECO:0000313" key="3">
    <source>
        <dbReference type="EMBL" id="KPD27102.1"/>
    </source>
</evidence>
<feature type="domain" description="Transglycosylase SLT" evidence="2">
    <location>
        <begin position="405"/>
        <end position="513"/>
    </location>
</feature>
<dbReference type="Gene3D" id="1.10.530.10">
    <property type="match status" value="1"/>
</dbReference>
<name>A0A0N0IQ22_THESC</name>
<evidence type="ECO:0000313" key="4">
    <source>
        <dbReference type="Proteomes" id="UP000053099"/>
    </source>
</evidence>
<dbReference type="EMBL" id="LJJR01000033">
    <property type="protein sequence ID" value="KPD27102.1"/>
    <property type="molecule type" value="Genomic_DNA"/>
</dbReference>
<dbReference type="PATRIC" id="fig|37636.3.peg.1191"/>
<proteinExistence type="predicted"/>
<sequence length="546" mass="61236">MRWLLVLSWIAFTSCRSQALPEPFASLERGVAEEVRQVALGGEGYARMLSGWLLVDREEVPLAERAEYAWRYALFLEGVKAFEPGWEAKDAWRKAARLLLEAQDPRAFSAWQRLLPEEEAVAALLSLGEGERLWEALFQGRAYEALLQVLPLGVRPDLRAQALFRLGRYGEALPFYREWARRDPRGYLGLGYALWRLGRRAASPSGEHLEEALEALARYDHPESRYAQGRILEEMGRTLEAVEAYRRSTPEGLWRAAGILERQGLVRQALALYLDLGRGGSPYADDAALRAYFLAGELGLAESRREALNLVQGGLGLLLGKEPLPPPPAPSSSPPPEASLVEALVAFGKEAWARGVVRYALWQRPQEWPALVPLLYRLGAYREGIRAAWPTLLAYPRPYREWVEGYAGKEGLDPNLLYALLHVESRFDPLAVSPTGALGLGQFLRSTWEDVARMLGEPPADPFDPEASIRYAARYLRWLMDRCAAYRGLEQVACAVTAYNGGVGYILRGIAREGGLYAFLRFQERDEPREYLAKVLSAYAAYRAIP</sequence>
<dbReference type="InterPro" id="IPR008258">
    <property type="entry name" value="Transglycosylase_SLT_dom_1"/>
</dbReference>
<dbReference type="PROSITE" id="PS51257">
    <property type="entry name" value="PROKAR_LIPOPROTEIN"/>
    <property type="match status" value="1"/>
</dbReference>
<reference evidence="3 4" key="1">
    <citation type="submission" date="2015-09" db="EMBL/GenBank/DDBJ databases">
        <title>Draft genome sequence of Thermus scotoductus strain K1 isolated from a geothermal spring in Nagorno-Karabakh, Armenia.</title>
        <authorList>
            <person name="Saghatelyan A."/>
            <person name="Poghosyan L."/>
            <person name="Panosyan H."/>
            <person name="Birkeland N.-K."/>
        </authorList>
    </citation>
    <scope>NUCLEOTIDE SEQUENCE [LARGE SCALE GENOMIC DNA]</scope>
    <source>
        <strain evidence="3 4">K1</strain>
    </source>
</reference>